<keyword evidence="2" id="KW-1185">Reference proteome</keyword>
<accession>A0A1M4XSS0</accession>
<organism evidence="1 2">
    <name type="scientific">Schwartzia succinivorans DSM 10502</name>
    <dbReference type="NCBI Taxonomy" id="1123243"/>
    <lineage>
        <taxon>Bacteria</taxon>
        <taxon>Bacillati</taxon>
        <taxon>Bacillota</taxon>
        <taxon>Negativicutes</taxon>
        <taxon>Selenomonadales</taxon>
        <taxon>Selenomonadaceae</taxon>
        <taxon>Schwartzia</taxon>
    </lineage>
</organism>
<dbReference type="AlphaFoldDB" id="A0A1M4XSS0"/>
<name>A0A1M4XSS0_9FIRM</name>
<proteinExistence type="predicted"/>
<reference evidence="1 2" key="1">
    <citation type="submission" date="2016-11" db="EMBL/GenBank/DDBJ databases">
        <authorList>
            <person name="Jaros S."/>
            <person name="Januszkiewicz K."/>
            <person name="Wedrychowicz H."/>
        </authorList>
    </citation>
    <scope>NUCLEOTIDE SEQUENCE [LARGE SCALE GENOMIC DNA]</scope>
    <source>
        <strain evidence="1 2">DSM 10502</strain>
    </source>
</reference>
<gene>
    <name evidence="1" type="ORF">SAMN02745190_01588</name>
</gene>
<dbReference type="Proteomes" id="UP000184404">
    <property type="component" value="Unassembled WGS sequence"/>
</dbReference>
<evidence type="ECO:0000313" key="1">
    <source>
        <dbReference type="EMBL" id="SHE96323.1"/>
    </source>
</evidence>
<dbReference type="EMBL" id="FQUG01000005">
    <property type="protein sequence ID" value="SHE96323.1"/>
    <property type="molecule type" value="Genomic_DNA"/>
</dbReference>
<protein>
    <submittedName>
        <fullName evidence="1">Uncharacterized protein</fullName>
    </submittedName>
</protein>
<sequence>MYYFCVRMDIDSVCTENFPVGSVFFVITADFIKYKIIIKFPLTTSFVRKSMLFCIGEQLTVQNIVTFAQLILKLINIIFGNIIAYKYNKVESLMKLEKFSYVYIRTTPP</sequence>
<evidence type="ECO:0000313" key="2">
    <source>
        <dbReference type="Proteomes" id="UP000184404"/>
    </source>
</evidence>